<dbReference type="Pfam" id="PF07660">
    <property type="entry name" value="STN"/>
    <property type="match status" value="1"/>
</dbReference>
<keyword evidence="5 10" id="KW-0812">Transmembrane</keyword>
<evidence type="ECO:0000256" key="10">
    <source>
        <dbReference type="PROSITE-ProRule" id="PRU01360"/>
    </source>
</evidence>
<keyword evidence="7 11" id="KW-0798">TonB box</keyword>
<keyword evidence="4" id="KW-0410">Iron transport</keyword>
<comment type="caution">
    <text evidence="13">The sequence shown here is derived from an EMBL/GenBank/DDBJ whole genome shotgun (WGS) entry which is preliminary data.</text>
</comment>
<dbReference type="Proteomes" id="UP000027064">
    <property type="component" value="Unassembled WGS sequence"/>
</dbReference>
<dbReference type="STRING" id="1492738.FEM21_10300"/>
<accession>A0A066WY68</accession>
<evidence type="ECO:0000256" key="8">
    <source>
        <dbReference type="ARBA" id="ARBA00023136"/>
    </source>
</evidence>
<keyword evidence="8 10" id="KW-0472">Membrane</keyword>
<evidence type="ECO:0000313" key="13">
    <source>
        <dbReference type="EMBL" id="KDN55839.1"/>
    </source>
</evidence>
<dbReference type="AlphaFoldDB" id="A0A066WY68"/>
<dbReference type="InterPro" id="IPR023997">
    <property type="entry name" value="TonB-dep_OMP_SusC/RagA_CS"/>
</dbReference>
<gene>
    <name evidence="13" type="ORF">FEM21_10300</name>
</gene>
<comment type="similarity">
    <text evidence="10 11">Belongs to the TonB-dependent receptor family.</text>
</comment>
<dbReference type="FunFam" id="2.170.130.10:FF:000008">
    <property type="entry name" value="SusC/RagA family TonB-linked outer membrane protein"/>
    <property type="match status" value="1"/>
</dbReference>
<evidence type="ECO:0000256" key="7">
    <source>
        <dbReference type="ARBA" id="ARBA00023077"/>
    </source>
</evidence>
<dbReference type="OrthoDB" id="9768177at2"/>
<dbReference type="Pfam" id="PF00593">
    <property type="entry name" value="TonB_dep_Rec_b-barrel"/>
    <property type="match status" value="1"/>
</dbReference>
<evidence type="ECO:0000256" key="6">
    <source>
        <dbReference type="ARBA" id="ARBA00023004"/>
    </source>
</evidence>
<dbReference type="eggNOG" id="COG4771">
    <property type="taxonomic scope" value="Bacteria"/>
</dbReference>
<dbReference type="InterPro" id="IPR036942">
    <property type="entry name" value="Beta-barrel_TonB_sf"/>
</dbReference>
<evidence type="ECO:0000313" key="14">
    <source>
        <dbReference type="Proteomes" id="UP000027064"/>
    </source>
</evidence>
<keyword evidence="14" id="KW-1185">Reference proteome</keyword>
<dbReference type="EMBL" id="JNCA01000009">
    <property type="protein sequence ID" value="KDN55839.1"/>
    <property type="molecule type" value="Genomic_DNA"/>
</dbReference>
<reference evidence="13 14" key="1">
    <citation type="submission" date="2014-05" db="EMBL/GenBank/DDBJ databases">
        <title>Genome Sequence of Flavobacterium sp. EM1321.</title>
        <authorList>
            <person name="Shin S.-K."/>
            <person name="Yi H."/>
        </authorList>
    </citation>
    <scope>NUCLEOTIDE SEQUENCE [LARGE SCALE GENOMIC DNA]</scope>
    <source>
        <strain evidence="13 14">EM1321</strain>
    </source>
</reference>
<protein>
    <submittedName>
        <fullName evidence="13">Collagen-binding protein</fullName>
    </submittedName>
</protein>
<dbReference type="SUPFAM" id="SSF49464">
    <property type="entry name" value="Carboxypeptidase regulatory domain-like"/>
    <property type="match status" value="1"/>
</dbReference>
<keyword evidence="13" id="KW-0176">Collagen</keyword>
<dbReference type="Gene3D" id="2.170.130.10">
    <property type="entry name" value="TonB-dependent receptor, plug domain"/>
    <property type="match status" value="1"/>
</dbReference>
<evidence type="ECO:0000256" key="5">
    <source>
        <dbReference type="ARBA" id="ARBA00022692"/>
    </source>
</evidence>
<dbReference type="NCBIfam" id="TIGR04056">
    <property type="entry name" value="OMP_RagA_SusC"/>
    <property type="match status" value="1"/>
</dbReference>
<dbReference type="GO" id="GO:0009279">
    <property type="term" value="C:cell outer membrane"/>
    <property type="evidence" value="ECO:0007669"/>
    <property type="project" value="UniProtKB-SubCell"/>
</dbReference>
<feature type="domain" description="Secretin/TonB short N-terminal" evidence="12">
    <location>
        <begin position="68"/>
        <end position="119"/>
    </location>
</feature>
<evidence type="ECO:0000256" key="1">
    <source>
        <dbReference type="ARBA" id="ARBA00004571"/>
    </source>
</evidence>
<evidence type="ECO:0000256" key="2">
    <source>
        <dbReference type="ARBA" id="ARBA00022448"/>
    </source>
</evidence>
<dbReference type="InterPro" id="IPR000531">
    <property type="entry name" value="Beta-barrel_TonB"/>
</dbReference>
<keyword evidence="9 10" id="KW-0998">Cell outer membrane</keyword>
<keyword evidence="4" id="KW-0406">Ion transport</keyword>
<dbReference type="NCBIfam" id="TIGR04057">
    <property type="entry name" value="SusC_RagA_signa"/>
    <property type="match status" value="1"/>
</dbReference>
<keyword evidence="6" id="KW-0408">Iron</keyword>
<evidence type="ECO:0000256" key="4">
    <source>
        <dbReference type="ARBA" id="ARBA00022496"/>
    </source>
</evidence>
<dbReference type="InterPro" id="IPR012910">
    <property type="entry name" value="Plug_dom"/>
</dbReference>
<dbReference type="PATRIC" id="fig|1492738.3.peg.1023"/>
<dbReference type="Pfam" id="PF07715">
    <property type="entry name" value="Plug"/>
    <property type="match status" value="1"/>
</dbReference>
<comment type="subcellular location">
    <subcellularLocation>
        <location evidence="1 10">Cell outer membrane</location>
        <topology evidence="1 10">Multi-pass membrane protein</topology>
    </subcellularLocation>
</comment>
<evidence type="ECO:0000256" key="11">
    <source>
        <dbReference type="RuleBase" id="RU003357"/>
    </source>
</evidence>
<keyword evidence="2 10" id="KW-0813">Transport</keyword>
<dbReference type="GO" id="GO:0006826">
    <property type="term" value="P:iron ion transport"/>
    <property type="evidence" value="ECO:0007669"/>
    <property type="project" value="UniProtKB-KW"/>
</dbReference>
<evidence type="ECO:0000256" key="9">
    <source>
        <dbReference type="ARBA" id="ARBA00023237"/>
    </source>
</evidence>
<proteinExistence type="inferred from homology"/>
<sequence length="1178" mass="130743">MKKIIKGKWLSPYLPKISLKMKLTTLLLILSLVRIEASTYSQNTKLTLNVNNASIEKLFNKIESVSEYRFLFESNLIDLDQKVSVNVEKKKITEILEKVFKGTDIAYTINDRQIVLVKKKEQAVTSVSTTSKTIDIQEIKISGVVKDAQEMPIPGVNIIEKDTKNSVQTDFDGKFTLRVRSSNSVLVFSFIGYETLSKTVGQSTNLNIVLKDESAALNEVVVIGYGTAKKKDLTGSVVSISGEDLKKQPISNVAEALTGRMAGVQVASSEGSPDADIKIRVRGGGSLTQDASPLIIVDGFPVNSLSDISSSDIENITVLKDASSTAIYGSRGANGVIIVTTRTGKEGKIAVSFNSFFGFKKIAKTIDVLEPGDFVKWQYEYALLRDRVDSYEKYFGSWQDHDQYQGLKGNNWQKQIYGRMGETQSRDLGIRGGSDKVNFNFNYAHYDEKTIMQGSDFVRNNLSMSLRAKAGSKIDLTYTLRYSDTQINGGGTNEQNEVSAADARLRHSVGYSPVPLPGLTTDDTDEALSSYLVNPFVSVNDNQRTQTRKNFNMLGSISWKAIENLQLKSDVGLDNYYNSDYRFYGRSTYYALNRPAEENQGKPSLMISDAKNVRFRSANTANYDFRKFLGDKHRLKLLLGEEMMVYRTNEVTSEIQGFPKDFDFGTAKNLTSQGTPLVVDNFYSPDDKLLSFFGRVNYDINDRYLFTATYRMDGSSKFLGNNRWGYFPSAAAAWKINEENFLKDVSWIDALKLRFSYGQAGNNNIPAGQTVQTFESKVTTYVNDASSYWAASNTLFNPDLKWETTITQNIGLDFDLFKGRINGSVEVYNNKTKDLLINFPIPGSGYGSQYRNFGSTQNTGVEASLNLVAINKKDYGLNFSFNVGVNKNKITSLGSLENLLANTGWASTQISDDFMVNVGQSIGQMNGYVSDGRYEVSDFNYDAGTGKYTLKSGVADATEIVGTLRPGMMKLKNVDGSVDNKITTSDKKVIGNANPKHTGGMVINANAYGFDLSAAFNWSVGNDVYNANKIEFNTSNDNGQYRNLTTDMADGTRWTNLDPATGTLVTDPDALTALNANTTMWSPYMKNFVFSDWAVEDGSFLRLNMLSLGYTLPEKFVAKIGLSKLRFYATANNVFIITKYSGLDPEVSTRRKTPLTPGVDYSGFPRSRQVVLGLNLNF</sequence>
<dbReference type="InterPro" id="IPR039426">
    <property type="entry name" value="TonB-dep_rcpt-like"/>
</dbReference>
<dbReference type="SMART" id="SM00965">
    <property type="entry name" value="STN"/>
    <property type="match status" value="1"/>
</dbReference>
<dbReference type="Gene3D" id="2.60.40.1120">
    <property type="entry name" value="Carboxypeptidase-like, regulatory domain"/>
    <property type="match status" value="1"/>
</dbReference>
<dbReference type="Pfam" id="PF13715">
    <property type="entry name" value="CarbopepD_reg_2"/>
    <property type="match status" value="1"/>
</dbReference>
<organism evidence="13 14">
    <name type="scientific">Flavobacterium seoulense</name>
    <dbReference type="NCBI Taxonomy" id="1492738"/>
    <lineage>
        <taxon>Bacteria</taxon>
        <taxon>Pseudomonadati</taxon>
        <taxon>Bacteroidota</taxon>
        <taxon>Flavobacteriia</taxon>
        <taxon>Flavobacteriales</taxon>
        <taxon>Flavobacteriaceae</taxon>
        <taxon>Flavobacterium</taxon>
    </lineage>
</organism>
<dbReference type="InterPro" id="IPR023996">
    <property type="entry name" value="TonB-dep_OMP_SusC/RagA"/>
</dbReference>
<dbReference type="InterPro" id="IPR008969">
    <property type="entry name" value="CarboxyPept-like_regulatory"/>
</dbReference>
<evidence type="ECO:0000256" key="3">
    <source>
        <dbReference type="ARBA" id="ARBA00022452"/>
    </source>
</evidence>
<dbReference type="InterPro" id="IPR011662">
    <property type="entry name" value="Secretin/TonB_short_N"/>
</dbReference>
<dbReference type="SUPFAM" id="SSF56935">
    <property type="entry name" value="Porins"/>
    <property type="match status" value="1"/>
</dbReference>
<dbReference type="PROSITE" id="PS52016">
    <property type="entry name" value="TONB_DEPENDENT_REC_3"/>
    <property type="match status" value="1"/>
</dbReference>
<keyword evidence="3 10" id="KW-1134">Transmembrane beta strand</keyword>
<dbReference type="InterPro" id="IPR037066">
    <property type="entry name" value="Plug_dom_sf"/>
</dbReference>
<name>A0A066WY68_9FLAO</name>
<evidence type="ECO:0000259" key="12">
    <source>
        <dbReference type="SMART" id="SM00965"/>
    </source>
</evidence>
<dbReference type="RefSeq" id="WP_081824639.1">
    <property type="nucleotide sequence ID" value="NZ_JNCA01000009.1"/>
</dbReference>
<dbReference type="Gene3D" id="2.40.170.20">
    <property type="entry name" value="TonB-dependent receptor, beta-barrel domain"/>
    <property type="match status" value="1"/>
</dbReference>